<feature type="signal peptide" evidence="1">
    <location>
        <begin position="1"/>
        <end position="25"/>
    </location>
</feature>
<evidence type="ECO:0000313" key="3">
    <source>
        <dbReference type="Proteomes" id="UP000199305"/>
    </source>
</evidence>
<dbReference type="OrthoDB" id="5737026at2"/>
<dbReference type="PANTHER" id="PTHR36920">
    <property type="match status" value="1"/>
</dbReference>
<feature type="chain" id="PRO_5011672790" evidence="1">
    <location>
        <begin position="26"/>
        <end position="283"/>
    </location>
</feature>
<name>A0A1G8ULN3_9GAMM</name>
<organism evidence="2 3">
    <name type="scientific">Microbulbifer yueqingensis</name>
    <dbReference type="NCBI Taxonomy" id="658219"/>
    <lineage>
        <taxon>Bacteria</taxon>
        <taxon>Pseudomonadati</taxon>
        <taxon>Pseudomonadota</taxon>
        <taxon>Gammaproteobacteria</taxon>
        <taxon>Cellvibrionales</taxon>
        <taxon>Microbulbiferaceae</taxon>
        <taxon>Microbulbifer</taxon>
    </lineage>
</organism>
<dbReference type="RefSeq" id="WP_091506466.1">
    <property type="nucleotide sequence ID" value="NZ_FNFH01000001.1"/>
</dbReference>
<evidence type="ECO:0000256" key="1">
    <source>
        <dbReference type="SAM" id="SignalP"/>
    </source>
</evidence>
<keyword evidence="1" id="KW-0732">Signal</keyword>
<dbReference type="GO" id="GO:0019867">
    <property type="term" value="C:outer membrane"/>
    <property type="evidence" value="ECO:0007669"/>
    <property type="project" value="InterPro"/>
</dbReference>
<proteinExistence type="predicted"/>
<dbReference type="PANTHER" id="PTHR36920:SF1">
    <property type="entry name" value="OUTER MEMBRANE PROTEIN W"/>
    <property type="match status" value="1"/>
</dbReference>
<dbReference type="EMBL" id="FNFH01000001">
    <property type="protein sequence ID" value="SDJ53900.1"/>
    <property type="molecule type" value="Genomic_DNA"/>
</dbReference>
<dbReference type="Proteomes" id="UP000199305">
    <property type="component" value="Unassembled WGS sequence"/>
</dbReference>
<keyword evidence="3" id="KW-1185">Reference proteome</keyword>
<reference evidence="3" key="1">
    <citation type="submission" date="2016-10" db="EMBL/GenBank/DDBJ databases">
        <authorList>
            <person name="Varghese N."/>
            <person name="Submissions S."/>
        </authorList>
    </citation>
    <scope>NUCLEOTIDE SEQUENCE [LARGE SCALE GENOMIC DNA]</scope>
    <source>
        <strain evidence="3">CGMCC 1.10658</strain>
    </source>
</reference>
<dbReference type="SUPFAM" id="SSF56925">
    <property type="entry name" value="OMPA-like"/>
    <property type="match status" value="1"/>
</dbReference>
<dbReference type="GO" id="GO:0055085">
    <property type="term" value="P:transmembrane transport"/>
    <property type="evidence" value="ECO:0007669"/>
    <property type="project" value="TreeGrafter"/>
</dbReference>
<sequence length="283" mass="30915">MRLKPLLIPLAVAVNAGLAAQSALAGPSGYPVQAPPPPSGYIAGSMIVRAGAAWVDPDEDYRTFQGFLADNPSTDPVESVPIDVGVGLDIDDETTWFISGTYIFMDHWALELYWESDAGLDATLSSAAFVADTGEFIGAFSEGLGEFDYSTVSLYLDWFFLDPSCLWQPYVGIGIAYTNIDEDFIRGVTRVEGGRDHGLINFGSDTSWTAQVGVDLAFGRDDTWIVNASAMYVDSEPDLELGFNTFTRPADFGEPVELPVRIRDELQIDPWIFNLGVGYKFSF</sequence>
<dbReference type="InterPro" id="IPR011250">
    <property type="entry name" value="OMP/PagP_B-barrel"/>
</dbReference>
<dbReference type="AlphaFoldDB" id="A0A1G8ULN3"/>
<dbReference type="STRING" id="658219.SAMN05216212_0155"/>
<gene>
    <name evidence="2" type="ORF">SAMN05216212_0155</name>
</gene>
<protein>
    <submittedName>
        <fullName evidence="2">Outer membrane protein W</fullName>
    </submittedName>
</protein>
<accession>A0A1G8ULN3</accession>
<dbReference type="InterPro" id="IPR005618">
    <property type="entry name" value="OMPW"/>
</dbReference>
<evidence type="ECO:0000313" key="2">
    <source>
        <dbReference type="EMBL" id="SDJ53900.1"/>
    </source>
</evidence>
<dbReference type="Pfam" id="PF03922">
    <property type="entry name" value="OmpW"/>
    <property type="match status" value="1"/>
</dbReference>
<dbReference type="Gene3D" id="2.40.160.20">
    <property type="match status" value="1"/>
</dbReference>